<dbReference type="PRINTS" id="PR00190">
    <property type="entry name" value="ACTIN"/>
</dbReference>
<reference evidence="1 2" key="1">
    <citation type="submission" date="2018-06" db="EMBL/GenBank/DDBJ databases">
        <title>Comparative genomics of Brasilonema spp. strains.</title>
        <authorList>
            <person name="Alvarenga D.O."/>
            <person name="Fiore M.F."/>
            <person name="Varani A.M."/>
        </authorList>
    </citation>
    <scope>NUCLEOTIDE SEQUENCE [LARGE SCALE GENOMIC DNA]</scope>
    <source>
        <strain evidence="1 2">SPC951</strain>
    </source>
</reference>
<organism evidence="1 2">
    <name type="scientific">Brasilonema bromeliae SPC951</name>
    <dbReference type="NCBI Taxonomy" id="385972"/>
    <lineage>
        <taxon>Bacteria</taxon>
        <taxon>Bacillati</taxon>
        <taxon>Cyanobacteriota</taxon>
        <taxon>Cyanophyceae</taxon>
        <taxon>Nostocales</taxon>
        <taxon>Scytonemataceae</taxon>
        <taxon>Brasilonema</taxon>
        <taxon>Bromeliae group (in: Brasilonema)</taxon>
    </lineage>
</organism>
<evidence type="ECO:0000313" key="1">
    <source>
        <dbReference type="EMBL" id="NMG19003.1"/>
    </source>
</evidence>
<name>A0ABX1P3S5_9CYAN</name>
<dbReference type="Gene3D" id="2.30.36.70">
    <property type="entry name" value="Actin, Chain A, domain 2"/>
    <property type="match status" value="1"/>
</dbReference>
<dbReference type="Pfam" id="PF00022">
    <property type="entry name" value="Actin"/>
    <property type="match status" value="2"/>
</dbReference>
<dbReference type="Gene3D" id="3.30.420.40">
    <property type="match status" value="2"/>
</dbReference>
<dbReference type="InterPro" id="IPR043129">
    <property type="entry name" value="ATPase_NBD"/>
</dbReference>
<keyword evidence="2" id="KW-1185">Reference proteome</keyword>
<comment type="caution">
    <text evidence="1">The sequence shown here is derived from an EMBL/GenBank/DDBJ whole genome shotgun (WGS) entry which is preliminary data.</text>
</comment>
<protein>
    <recommendedName>
        <fullName evidence="3">Actin</fullName>
    </recommendedName>
</protein>
<gene>
    <name evidence="1" type="ORF">DP116_05900</name>
</gene>
<dbReference type="RefSeq" id="WP_169154283.1">
    <property type="nucleotide sequence ID" value="NZ_CAWPJE010000388.1"/>
</dbReference>
<sequence>MNSNRGENLKRKAIVIDITGGLVKAGFAGENAPSVVFPTLVGRLKSESMGLNEIYFGDEAALKRDVLAMTSPVEKGIVTNWDDFQKLLEYTFSALKVNVQECNVLITDIFWNSQSNREKLCQMLFEFGVAGLYLAHDAVLSLYASEKSTAIVINITNDFTDVVPICEGCSIPHARRRISIGKENLVSSEPFRPLETLFEPTLTKSIVSAISNCDPKICQTLYKNIVLAGEGSMFEGLPERLEKEVRSLAPSGVTVKVVASPQRKDFAWIGGSMLASLTTFETMWFTKEE</sequence>
<dbReference type="SMART" id="SM00268">
    <property type="entry name" value="ACTIN"/>
    <property type="match status" value="1"/>
</dbReference>
<dbReference type="PANTHER" id="PTHR11937">
    <property type="entry name" value="ACTIN"/>
    <property type="match status" value="1"/>
</dbReference>
<proteinExistence type="predicted"/>
<dbReference type="SUPFAM" id="SSF53067">
    <property type="entry name" value="Actin-like ATPase domain"/>
    <property type="match status" value="2"/>
</dbReference>
<accession>A0ABX1P3S5</accession>
<evidence type="ECO:0000313" key="2">
    <source>
        <dbReference type="Proteomes" id="UP000718564"/>
    </source>
</evidence>
<dbReference type="InterPro" id="IPR004000">
    <property type="entry name" value="Actin"/>
</dbReference>
<dbReference type="Proteomes" id="UP000718564">
    <property type="component" value="Unassembled WGS sequence"/>
</dbReference>
<dbReference type="EMBL" id="QMEB01000028">
    <property type="protein sequence ID" value="NMG19003.1"/>
    <property type="molecule type" value="Genomic_DNA"/>
</dbReference>
<evidence type="ECO:0008006" key="3">
    <source>
        <dbReference type="Google" id="ProtNLM"/>
    </source>
</evidence>